<name>A0A074MN65_9SPHN</name>
<reference evidence="2 3" key="1">
    <citation type="submission" date="2014-04" db="EMBL/GenBank/DDBJ databases">
        <title>A comprehensive comparison of genomes of Erythrobacter spp. Strains.</title>
        <authorList>
            <person name="Zheng Q."/>
        </authorList>
    </citation>
    <scope>NUCLEOTIDE SEQUENCE [LARGE SCALE GENOMIC DNA]</scope>
    <source>
        <strain evidence="2 3">DSM 8509</strain>
    </source>
</reference>
<dbReference type="AlphaFoldDB" id="A0A074MN65"/>
<accession>A0A074MN65</accession>
<feature type="region of interest" description="Disordered" evidence="1">
    <location>
        <begin position="38"/>
        <end position="67"/>
    </location>
</feature>
<proteinExistence type="predicted"/>
<organism evidence="2 3">
    <name type="scientific">Erythrobacter litoralis</name>
    <dbReference type="NCBI Taxonomy" id="39960"/>
    <lineage>
        <taxon>Bacteria</taxon>
        <taxon>Pseudomonadati</taxon>
        <taxon>Pseudomonadota</taxon>
        <taxon>Alphaproteobacteria</taxon>
        <taxon>Sphingomonadales</taxon>
        <taxon>Erythrobacteraceae</taxon>
        <taxon>Erythrobacter/Porphyrobacter group</taxon>
        <taxon>Erythrobacter</taxon>
    </lineage>
</organism>
<keyword evidence="3" id="KW-1185">Reference proteome</keyword>
<evidence type="ECO:0000256" key="1">
    <source>
        <dbReference type="SAM" id="MobiDB-lite"/>
    </source>
</evidence>
<dbReference type="RefSeq" id="WP_034902385.1">
    <property type="nucleotide sequence ID" value="NZ_CP017057.1"/>
</dbReference>
<dbReference type="Proteomes" id="UP000027866">
    <property type="component" value="Unassembled WGS sequence"/>
</dbReference>
<gene>
    <name evidence="2" type="ORF">EH32_09375</name>
</gene>
<dbReference type="PATRIC" id="fig|39960.10.peg.3029"/>
<evidence type="ECO:0000313" key="3">
    <source>
        <dbReference type="Proteomes" id="UP000027866"/>
    </source>
</evidence>
<evidence type="ECO:0000313" key="2">
    <source>
        <dbReference type="EMBL" id="KEO96431.1"/>
    </source>
</evidence>
<comment type="caution">
    <text evidence="2">The sequence shown here is derived from an EMBL/GenBank/DDBJ whole genome shotgun (WGS) entry which is preliminary data.</text>
</comment>
<protein>
    <submittedName>
        <fullName evidence="2">Uncharacterized protein</fullName>
    </submittedName>
</protein>
<dbReference type="KEGG" id="elq:Ga0102493_11777"/>
<dbReference type="EMBL" id="JMIX01000005">
    <property type="protein sequence ID" value="KEO96431.1"/>
    <property type="molecule type" value="Genomic_DNA"/>
</dbReference>
<sequence length="67" mass="6982">MIDQIALALGHGLLAVALLRLALRGDVDTDPLVEELKDEGAAKRRAHSSAGRKAARRTADAGPGPDL</sequence>